<name>A1ZF74_MICM2</name>
<dbReference type="Proteomes" id="UP000004095">
    <property type="component" value="Unassembled WGS sequence"/>
</dbReference>
<organism evidence="2 3">
    <name type="scientific">Microscilla marina ATCC 23134</name>
    <dbReference type="NCBI Taxonomy" id="313606"/>
    <lineage>
        <taxon>Bacteria</taxon>
        <taxon>Pseudomonadati</taxon>
        <taxon>Bacteroidota</taxon>
        <taxon>Cytophagia</taxon>
        <taxon>Cytophagales</taxon>
        <taxon>Microscillaceae</taxon>
        <taxon>Microscilla</taxon>
    </lineage>
</organism>
<proteinExistence type="predicted"/>
<evidence type="ECO:0000313" key="2">
    <source>
        <dbReference type="EMBL" id="EAY31176.1"/>
    </source>
</evidence>
<dbReference type="AlphaFoldDB" id="A1ZF74"/>
<keyword evidence="3" id="KW-1185">Reference proteome</keyword>
<comment type="caution">
    <text evidence="2">The sequence shown here is derived from an EMBL/GenBank/DDBJ whole genome shotgun (WGS) entry which is preliminary data.</text>
</comment>
<keyword evidence="1" id="KW-1133">Transmembrane helix</keyword>
<gene>
    <name evidence="2" type="ORF">M23134_07586</name>
</gene>
<keyword evidence="1" id="KW-0472">Membrane</keyword>
<keyword evidence="1" id="KW-0812">Transmembrane</keyword>
<sequence>MTNQETPQEEQINTEEDEKIGLPSIFKNWTQMYVFVLGELVLLICLFYMFTKLFE</sequence>
<accession>A1ZF74</accession>
<protein>
    <submittedName>
        <fullName evidence="2">Uncharacterized protein</fullName>
    </submittedName>
</protein>
<feature type="transmembrane region" description="Helical" evidence="1">
    <location>
        <begin position="32"/>
        <end position="50"/>
    </location>
</feature>
<dbReference type="EMBL" id="AAWS01000004">
    <property type="protein sequence ID" value="EAY31176.1"/>
    <property type="molecule type" value="Genomic_DNA"/>
</dbReference>
<dbReference type="RefSeq" id="WP_002694333.1">
    <property type="nucleotide sequence ID" value="NZ_AAWS01000004.1"/>
</dbReference>
<evidence type="ECO:0000313" key="3">
    <source>
        <dbReference type="Proteomes" id="UP000004095"/>
    </source>
</evidence>
<reference evidence="2 3" key="1">
    <citation type="submission" date="2007-01" db="EMBL/GenBank/DDBJ databases">
        <authorList>
            <person name="Haygood M."/>
            <person name="Podell S."/>
            <person name="Anderson C."/>
            <person name="Hopkinson B."/>
            <person name="Roe K."/>
            <person name="Barbeau K."/>
            <person name="Gaasterland T."/>
            <person name="Ferriera S."/>
            <person name="Johnson J."/>
            <person name="Kravitz S."/>
            <person name="Beeson K."/>
            <person name="Sutton G."/>
            <person name="Rogers Y.-H."/>
            <person name="Friedman R."/>
            <person name="Frazier M."/>
            <person name="Venter J.C."/>
        </authorList>
    </citation>
    <scope>NUCLEOTIDE SEQUENCE [LARGE SCALE GENOMIC DNA]</scope>
    <source>
        <strain evidence="2 3">ATCC 23134</strain>
    </source>
</reference>
<evidence type="ECO:0000256" key="1">
    <source>
        <dbReference type="SAM" id="Phobius"/>
    </source>
</evidence>